<sequence>MKVVILGSGFAGISAYLKNPSSVVIDKEDYFTLTHRLVDVVERGDRSLAAIPLPKKFLRARVRGVDFKRKKVITSEGDVEYDKLIISLGFEQDTSKVKARNVMKLENVEDALKIREALGKAKSVAVLGGGTLGVELSGALAKMGKKVFLIEAQRRLLSFMSQESSDFALSRLQALGVEVMLNAKVDSVGELVETSSGKVRADLVVLTAGMRGPSIIREMGLSNVNNRMLVDEYLRSVDFEDVYGAGDCMTVRNSFVPMSAQVAVQSGERAMLNALGEEEKFSYKQLAVILRVGDEYFGDLMGRFVKGNLARLVKDFGVYRAVKMVEKASLI</sequence>
<proteinExistence type="inferred from homology"/>
<evidence type="ECO:0000256" key="3">
    <source>
        <dbReference type="ARBA" id="ARBA00022630"/>
    </source>
</evidence>
<name>W7L8A1_9CREN</name>
<dbReference type="InterPro" id="IPR036188">
    <property type="entry name" value="FAD/NAD-bd_sf"/>
</dbReference>
<organism evidence="7 8">
    <name type="scientific">Candidatus Aramenus sulfurataquae</name>
    <dbReference type="NCBI Taxonomy" id="1326980"/>
    <lineage>
        <taxon>Archaea</taxon>
        <taxon>Thermoproteota</taxon>
        <taxon>Thermoprotei</taxon>
        <taxon>Sulfolobales</taxon>
        <taxon>Sulfolobaceae</taxon>
        <taxon>Candidatus Aramenus</taxon>
    </lineage>
</organism>
<dbReference type="InterPro" id="IPR023753">
    <property type="entry name" value="FAD/NAD-binding_dom"/>
</dbReference>
<accession>W7L8A1</accession>
<dbReference type="SUPFAM" id="SSF51905">
    <property type="entry name" value="FAD/NAD(P)-binding domain"/>
    <property type="match status" value="1"/>
</dbReference>
<gene>
    <name evidence="7" type="ORF">ASUL_02934</name>
</gene>
<dbReference type="Proteomes" id="UP000054284">
    <property type="component" value="Unassembled WGS sequence"/>
</dbReference>
<comment type="similarity">
    <text evidence="2">Belongs to the NADH dehydrogenase family.</text>
</comment>
<dbReference type="AlphaFoldDB" id="W7L8A1"/>
<evidence type="ECO:0000313" key="7">
    <source>
        <dbReference type="EMBL" id="EWG07964.1"/>
    </source>
</evidence>
<dbReference type="EMBL" id="ASRH01000002">
    <property type="protein sequence ID" value="EWG07964.1"/>
    <property type="molecule type" value="Genomic_DNA"/>
</dbReference>
<dbReference type="GO" id="GO:0019646">
    <property type="term" value="P:aerobic electron transport chain"/>
    <property type="evidence" value="ECO:0007669"/>
    <property type="project" value="TreeGrafter"/>
</dbReference>
<dbReference type="PRINTS" id="PR00368">
    <property type="entry name" value="FADPNR"/>
</dbReference>
<evidence type="ECO:0000259" key="6">
    <source>
        <dbReference type="Pfam" id="PF07992"/>
    </source>
</evidence>
<keyword evidence="4" id="KW-0274">FAD</keyword>
<evidence type="ECO:0000256" key="2">
    <source>
        <dbReference type="ARBA" id="ARBA00005272"/>
    </source>
</evidence>
<dbReference type="PANTHER" id="PTHR42913">
    <property type="entry name" value="APOPTOSIS-INDUCING FACTOR 1"/>
    <property type="match status" value="1"/>
</dbReference>
<evidence type="ECO:0000256" key="5">
    <source>
        <dbReference type="ARBA" id="ARBA00023002"/>
    </source>
</evidence>
<evidence type="ECO:0000256" key="4">
    <source>
        <dbReference type="ARBA" id="ARBA00022827"/>
    </source>
</evidence>
<keyword evidence="3" id="KW-0285">Flavoprotein</keyword>
<dbReference type="Pfam" id="PF07992">
    <property type="entry name" value="Pyr_redox_2"/>
    <property type="match status" value="1"/>
</dbReference>
<keyword evidence="8" id="KW-1185">Reference proteome</keyword>
<dbReference type="PANTHER" id="PTHR42913:SF3">
    <property type="entry name" value="64 KDA MITOCHONDRIAL NADH DEHYDROGENASE (EUROFUNG)"/>
    <property type="match status" value="1"/>
</dbReference>
<dbReference type="PATRIC" id="fig|1326980.6.peg.579"/>
<comment type="caution">
    <text evidence="7">The sequence shown here is derived from an EMBL/GenBank/DDBJ whole genome shotgun (WGS) entry which is preliminary data.</text>
</comment>
<keyword evidence="5" id="KW-0560">Oxidoreductase</keyword>
<dbReference type="GO" id="GO:0003955">
    <property type="term" value="F:NAD(P)H dehydrogenase (quinone) activity"/>
    <property type="evidence" value="ECO:0007669"/>
    <property type="project" value="TreeGrafter"/>
</dbReference>
<dbReference type="InterPro" id="IPR051169">
    <property type="entry name" value="NADH-Q_oxidoreductase"/>
</dbReference>
<dbReference type="Gene3D" id="3.50.50.100">
    <property type="match status" value="1"/>
</dbReference>
<comment type="cofactor">
    <cofactor evidence="1">
        <name>FAD</name>
        <dbReference type="ChEBI" id="CHEBI:57692"/>
    </cofactor>
</comment>
<evidence type="ECO:0000256" key="1">
    <source>
        <dbReference type="ARBA" id="ARBA00001974"/>
    </source>
</evidence>
<evidence type="ECO:0000313" key="8">
    <source>
        <dbReference type="Proteomes" id="UP000054284"/>
    </source>
</evidence>
<protein>
    <submittedName>
        <fullName evidence="7">FAD-dependent pyridine nucleotide-disulfide oxidoreductase</fullName>
    </submittedName>
</protein>
<reference evidence="7 8" key="1">
    <citation type="journal article" date="2014" name="Genome Announc.">
        <title>Draft Genome Sequence of the Sulfolobales Archaeon AZ1, Obtained through Metagenomic Analysis of a Mexican Hot Spring.</title>
        <authorList>
            <person name="Servin-Garciduenas L.E."/>
            <person name="Martinez-Romero E."/>
        </authorList>
    </citation>
    <scope>NUCLEOTIDE SEQUENCE [LARGE SCALE GENOMIC DNA]</scope>
    <source>
        <strain evidence="7">AZ1-illumnia</strain>
    </source>
</reference>
<feature type="domain" description="FAD/NAD(P)-binding" evidence="6">
    <location>
        <begin position="1"/>
        <end position="267"/>
    </location>
</feature>